<dbReference type="CDD" id="cd01335">
    <property type="entry name" value="Radical_SAM"/>
    <property type="match status" value="1"/>
</dbReference>
<dbReference type="InterPro" id="IPR034457">
    <property type="entry name" value="Organic_radical-activating"/>
</dbReference>
<keyword evidence="6 10" id="KW-0479">Metal-binding</keyword>
<dbReference type="Pfam" id="PF04055">
    <property type="entry name" value="Radical_SAM"/>
    <property type="match status" value="1"/>
</dbReference>
<dbReference type="SFLD" id="SFLDG01066">
    <property type="entry name" value="organic_radical-activating_enz"/>
    <property type="match status" value="1"/>
</dbReference>
<keyword evidence="13" id="KW-1185">Reference proteome</keyword>
<evidence type="ECO:0000256" key="3">
    <source>
        <dbReference type="ARBA" id="ARBA00021356"/>
    </source>
</evidence>
<dbReference type="PIRSF" id="PIRSF000371">
    <property type="entry name" value="PFL_act_enz"/>
    <property type="match status" value="1"/>
</dbReference>
<dbReference type="InterPro" id="IPR013785">
    <property type="entry name" value="Aldolase_TIM"/>
</dbReference>
<dbReference type="InterPro" id="IPR012839">
    <property type="entry name" value="Organic_radical_activase"/>
</dbReference>
<evidence type="ECO:0000256" key="2">
    <source>
        <dbReference type="ARBA" id="ARBA00009777"/>
    </source>
</evidence>
<evidence type="ECO:0000256" key="4">
    <source>
        <dbReference type="ARBA" id="ARBA00022485"/>
    </source>
</evidence>
<dbReference type="SFLD" id="SFLDS00029">
    <property type="entry name" value="Radical_SAM"/>
    <property type="match status" value="1"/>
</dbReference>
<comment type="catalytic activity">
    <reaction evidence="10">
        <text>glycyl-[formate C-acetyltransferase] + reduced [flavodoxin] + S-adenosyl-L-methionine = glycin-2-yl radical-[formate C-acetyltransferase] + semiquinone [flavodoxin] + 5'-deoxyadenosine + L-methionine + H(+)</text>
        <dbReference type="Rhea" id="RHEA:19225"/>
        <dbReference type="Rhea" id="RHEA-COMP:10622"/>
        <dbReference type="Rhea" id="RHEA-COMP:12190"/>
        <dbReference type="Rhea" id="RHEA-COMP:12191"/>
        <dbReference type="Rhea" id="RHEA-COMP:14480"/>
        <dbReference type="ChEBI" id="CHEBI:15378"/>
        <dbReference type="ChEBI" id="CHEBI:17319"/>
        <dbReference type="ChEBI" id="CHEBI:29947"/>
        <dbReference type="ChEBI" id="CHEBI:32722"/>
        <dbReference type="ChEBI" id="CHEBI:57618"/>
        <dbReference type="ChEBI" id="CHEBI:57844"/>
        <dbReference type="ChEBI" id="CHEBI:59789"/>
        <dbReference type="ChEBI" id="CHEBI:140311"/>
        <dbReference type="EC" id="1.97.1.4"/>
    </reaction>
</comment>
<dbReference type="EC" id="1.97.1.4" evidence="10"/>
<evidence type="ECO:0000256" key="10">
    <source>
        <dbReference type="RuleBase" id="RU362053"/>
    </source>
</evidence>
<comment type="subcellular location">
    <subcellularLocation>
        <location evidence="10">Cytoplasm</location>
    </subcellularLocation>
</comment>
<evidence type="ECO:0000256" key="6">
    <source>
        <dbReference type="ARBA" id="ARBA00022723"/>
    </source>
</evidence>
<feature type="domain" description="Radical SAM core" evidence="11">
    <location>
        <begin position="24"/>
        <end position="255"/>
    </location>
</feature>
<keyword evidence="10" id="KW-0963">Cytoplasm</keyword>
<proteinExistence type="inferred from homology"/>
<keyword evidence="8 10" id="KW-0408">Iron</keyword>
<comment type="caution">
    <text evidence="12">The sequence shown here is derived from an EMBL/GenBank/DDBJ whole genome shotgun (WGS) entry which is preliminary data.</text>
</comment>
<gene>
    <name evidence="12" type="primary">pflA_1</name>
    <name evidence="12" type="ORF">F130042H8_19660</name>
</gene>
<evidence type="ECO:0000256" key="5">
    <source>
        <dbReference type="ARBA" id="ARBA00022691"/>
    </source>
</evidence>
<evidence type="ECO:0000313" key="13">
    <source>
        <dbReference type="Proteomes" id="UP001600894"/>
    </source>
</evidence>
<evidence type="ECO:0000256" key="8">
    <source>
        <dbReference type="ARBA" id="ARBA00023004"/>
    </source>
</evidence>
<sequence length="258" mass="29413">METQERRREDVQGQVHSMETFGLVDGPGVRFVVFLQGCQMRCRYCHNPETWPAEGGTMWGAGKLFEHIYRYRSYWKKKGQPNGGITVSGGDPLLQPEFVAELFAFAKEKGVHTAIDTSGNPFSLNSPYIERFEKLMETTDLVLLDLKEIDEEKHRALTGCSNENILALARWLSDHGKEMWIRHVLVPGLTDDEQGLLGLREFIRSLKTVSRVEILPYHTLGMFKWKNMGITYPLEGTPVPAKEEIERAERLIGAGVFR</sequence>
<protein>
    <recommendedName>
        <fullName evidence="3 10">Pyruvate formate-lyase-activating enzyme</fullName>
        <ecNumber evidence="10">1.97.1.4</ecNumber>
    </recommendedName>
</protein>
<evidence type="ECO:0000256" key="9">
    <source>
        <dbReference type="ARBA" id="ARBA00023014"/>
    </source>
</evidence>
<evidence type="ECO:0000259" key="11">
    <source>
        <dbReference type="PROSITE" id="PS51918"/>
    </source>
</evidence>
<dbReference type="InterPro" id="IPR007197">
    <property type="entry name" value="rSAM"/>
</dbReference>
<comment type="function">
    <text evidence="1 10">Activation of pyruvate formate-lyase under anaerobic conditions by generation of an organic free radical, using S-adenosylmethionine and reduced flavodoxin as cosubstrates to produce 5'-deoxy-adenosine.</text>
</comment>
<dbReference type="InterPro" id="IPR058240">
    <property type="entry name" value="rSAM_sf"/>
</dbReference>
<evidence type="ECO:0000256" key="1">
    <source>
        <dbReference type="ARBA" id="ARBA00003141"/>
    </source>
</evidence>
<dbReference type="Gene3D" id="3.20.20.70">
    <property type="entry name" value="Aldolase class I"/>
    <property type="match status" value="1"/>
</dbReference>
<dbReference type="Proteomes" id="UP001600894">
    <property type="component" value="Unassembled WGS sequence"/>
</dbReference>
<name>A0ABQ0AY42_9FIRM</name>
<dbReference type="NCBIfam" id="TIGR02493">
    <property type="entry name" value="PFLA"/>
    <property type="match status" value="1"/>
</dbReference>
<evidence type="ECO:0000256" key="7">
    <source>
        <dbReference type="ARBA" id="ARBA00023002"/>
    </source>
</evidence>
<accession>A0ABQ0AY42</accession>
<organism evidence="12 13">
    <name type="scientific">Enterocloster alcoholdehydrogenati</name>
    <dbReference type="NCBI Taxonomy" id="2547410"/>
    <lineage>
        <taxon>Bacteria</taxon>
        <taxon>Bacillati</taxon>
        <taxon>Bacillota</taxon>
        <taxon>Clostridia</taxon>
        <taxon>Lachnospirales</taxon>
        <taxon>Lachnospiraceae</taxon>
        <taxon>Enterocloster</taxon>
    </lineage>
</organism>
<reference evidence="12 13" key="1">
    <citation type="submission" date="2024-04" db="EMBL/GenBank/DDBJ databases">
        <title>Defined microbial consortia suppress multidrug-resistant proinflammatory Enterobacteriaceae via ecological control.</title>
        <authorList>
            <person name="Furuichi M."/>
            <person name="Kawaguchi T."/>
            <person name="Pust M."/>
            <person name="Yasuma K."/>
            <person name="Plichta D."/>
            <person name="Hasegawa N."/>
            <person name="Ohya T."/>
            <person name="Bhattarai S."/>
            <person name="Sasajima S."/>
            <person name="Aoto Y."/>
            <person name="Tuganbaev T."/>
            <person name="Yaginuma M."/>
            <person name="Ueda M."/>
            <person name="Okahashi N."/>
            <person name="Amafuji K."/>
            <person name="Kiridooshi Y."/>
            <person name="Sugita K."/>
            <person name="Strazar M."/>
            <person name="Skelly A."/>
            <person name="Suda W."/>
            <person name="Hattori M."/>
            <person name="Nakamoto N."/>
            <person name="Caballero S."/>
            <person name="Norman J."/>
            <person name="Olle B."/>
            <person name="Tanoue T."/>
            <person name="Arita M."/>
            <person name="Bucci V."/>
            <person name="Atarashi K."/>
            <person name="Xavier R."/>
            <person name="Honda K."/>
        </authorList>
    </citation>
    <scope>NUCLEOTIDE SEQUENCE [LARGE SCALE GENOMIC DNA]</scope>
    <source>
        <strain evidence="13">f13</strain>
    </source>
</reference>
<dbReference type="InterPro" id="IPR001989">
    <property type="entry name" value="Radical_activat_CS"/>
</dbReference>
<keyword evidence="5 10" id="KW-0949">S-adenosyl-L-methionine</keyword>
<comment type="cofactor">
    <cofactor evidence="10">
        <name>[4Fe-4S] cluster</name>
        <dbReference type="ChEBI" id="CHEBI:49883"/>
    </cofactor>
    <text evidence="10">Binds 1 [4Fe-4S] cluster. The cluster is coordinated with 3 cysteines and an exchangeable S-adenosyl-L-methionine.</text>
</comment>
<dbReference type="PANTHER" id="PTHR30352">
    <property type="entry name" value="PYRUVATE FORMATE-LYASE-ACTIVATING ENZYME"/>
    <property type="match status" value="1"/>
</dbReference>
<keyword evidence="7 10" id="KW-0560">Oxidoreductase</keyword>
<comment type="similarity">
    <text evidence="2 10">Belongs to the organic radical-activating enzymes family.</text>
</comment>
<keyword evidence="9 10" id="KW-0411">Iron-sulfur</keyword>
<evidence type="ECO:0000313" key="12">
    <source>
        <dbReference type="EMBL" id="GAA6268906.1"/>
    </source>
</evidence>
<dbReference type="PROSITE" id="PS51918">
    <property type="entry name" value="RADICAL_SAM"/>
    <property type="match status" value="1"/>
</dbReference>
<keyword evidence="4 10" id="KW-0004">4Fe-4S</keyword>
<dbReference type="RefSeq" id="WP_390469843.1">
    <property type="nucleotide sequence ID" value="NZ_BAABXL010000001.1"/>
</dbReference>
<keyword evidence="12" id="KW-0670">Pyruvate</keyword>
<dbReference type="SUPFAM" id="SSF102114">
    <property type="entry name" value="Radical SAM enzymes"/>
    <property type="match status" value="1"/>
</dbReference>
<dbReference type="PANTHER" id="PTHR30352:SF5">
    <property type="entry name" value="PYRUVATE FORMATE-LYASE 1-ACTIVATING ENZYME"/>
    <property type="match status" value="1"/>
</dbReference>
<dbReference type="EMBL" id="BAABXL010000001">
    <property type="protein sequence ID" value="GAA6268906.1"/>
    <property type="molecule type" value="Genomic_DNA"/>
</dbReference>
<dbReference type="InterPro" id="IPR012838">
    <property type="entry name" value="PFL1_activating"/>
</dbReference>
<dbReference type="PROSITE" id="PS01087">
    <property type="entry name" value="RADICAL_ACTIVATING"/>
    <property type="match status" value="1"/>
</dbReference>